<dbReference type="GO" id="GO:0016887">
    <property type="term" value="F:ATP hydrolysis activity"/>
    <property type="evidence" value="ECO:0007669"/>
    <property type="project" value="InterPro"/>
</dbReference>
<evidence type="ECO:0000256" key="3">
    <source>
        <dbReference type="ARBA" id="ARBA00022741"/>
    </source>
</evidence>
<dbReference type="Gene3D" id="3.40.50.300">
    <property type="entry name" value="P-loop containing nucleotide triphosphate hydrolases"/>
    <property type="match status" value="1"/>
</dbReference>
<organism evidence="7 8">
    <name type="scientific">Algicella marina</name>
    <dbReference type="NCBI Taxonomy" id="2683284"/>
    <lineage>
        <taxon>Bacteria</taxon>
        <taxon>Pseudomonadati</taxon>
        <taxon>Pseudomonadota</taxon>
        <taxon>Alphaproteobacteria</taxon>
        <taxon>Rhodobacterales</taxon>
        <taxon>Paracoccaceae</taxon>
        <taxon>Algicella</taxon>
    </lineage>
</organism>
<dbReference type="AlphaFoldDB" id="A0A6P1T5K9"/>
<dbReference type="Pfam" id="PF00005">
    <property type="entry name" value="ABC_tran"/>
    <property type="match status" value="1"/>
</dbReference>
<dbReference type="GO" id="GO:0015658">
    <property type="term" value="F:branched-chain amino acid transmembrane transporter activity"/>
    <property type="evidence" value="ECO:0007669"/>
    <property type="project" value="TreeGrafter"/>
</dbReference>
<keyword evidence="2" id="KW-0813">Transport</keyword>
<evidence type="ECO:0000256" key="4">
    <source>
        <dbReference type="ARBA" id="ARBA00022840"/>
    </source>
</evidence>
<dbReference type="InterPro" id="IPR052156">
    <property type="entry name" value="BCAA_Transport_ATP-bd_LivF"/>
</dbReference>
<feature type="domain" description="ABC transporter" evidence="6">
    <location>
        <begin position="2"/>
        <end position="231"/>
    </location>
</feature>
<gene>
    <name evidence="7" type="ORF">GO499_18850</name>
</gene>
<reference evidence="7 8" key="1">
    <citation type="submission" date="2019-12" db="EMBL/GenBank/DDBJ databases">
        <title>Complete genome sequence of Algicella marina strain 9Alg 56(T) isolated from the red alga Tichocarpus crinitus.</title>
        <authorList>
            <person name="Kim S.-G."/>
            <person name="Nedashkovskaya O.I."/>
        </authorList>
    </citation>
    <scope>NUCLEOTIDE SEQUENCE [LARGE SCALE GENOMIC DNA]</scope>
    <source>
        <strain evidence="7 8">9Alg 56</strain>
    </source>
</reference>
<dbReference type="RefSeq" id="WP_161863632.1">
    <property type="nucleotide sequence ID" value="NZ_CP046620.1"/>
</dbReference>
<protein>
    <submittedName>
        <fullName evidence="7">ATP-binding cassette domain-containing protein</fullName>
    </submittedName>
</protein>
<evidence type="ECO:0000313" key="7">
    <source>
        <dbReference type="EMBL" id="QHQ37091.1"/>
    </source>
</evidence>
<dbReference type="InterPro" id="IPR003593">
    <property type="entry name" value="AAA+_ATPase"/>
</dbReference>
<sequence>MLEVSSISTGYGKARVITDVSFSVAPGEVVCLLGRNGAGKTTTMKALMGILPLWQGDIAMDGESFARLPPHRIASIGLGYIPQGRRLFRELTVQQNLDVGLMVSGGGRDDLTRIFEMFPRLEERRSQRAETLSGGEQQMLATARALATRPKVLLLDEPSEGLQPTMTALVADVICTMRQEGLGVLLVEQRVDTILSLADRVVFLEHGRLAHTASAEDLRENPGTLSRYLGV</sequence>
<evidence type="ECO:0000256" key="1">
    <source>
        <dbReference type="ARBA" id="ARBA00005417"/>
    </source>
</evidence>
<dbReference type="EMBL" id="CP046620">
    <property type="protein sequence ID" value="QHQ37091.1"/>
    <property type="molecule type" value="Genomic_DNA"/>
</dbReference>
<keyword evidence="8" id="KW-1185">Reference proteome</keyword>
<dbReference type="GO" id="GO:0015807">
    <property type="term" value="P:L-amino acid transport"/>
    <property type="evidence" value="ECO:0007669"/>
    <property type="project" value="TreeGrafter"/>
</dbReference>
<dbReference type="PANTHER" id="PTHR43820">
    <property type="entry name" value="HIGH-AFFINITY BRANCHED-CHAIN AMINO ACID TRANSPORT ATP-BINDING PROTEIN LIVF"/>
    <property type="match status" value="1"/>
</dbReference>
<name>A0A6P1T5K9_9RHOB</name>
<accession>A0A6P1T5K9</accession>
<dbReference type="SUPFAM" id="SSF52540">
    <property type="entry name" value="P-loop containing nucleoside triphosphate hydrolases"/>
    <property type="match status" value="1"/>
</dbReference>
<evidence type="ECO:0000256" key="5">
    <source>
        <dbReference type="ARBA" id="ARBA00022970"/>
    </source>
</evidence>
<dbReference type="InterPro" id="IPR027417">
    <property type="entry name" value="P-loop_NTPase"/>
</dbReference>
<dbReference type="SMART" id="SM00382">
    <property type="entry name" value="AAA"/>
    <property type="match status" value="1"/>
</dbReference>
<evidence type="ECO:0000313" key="8">
    <source>
        <dbReference type="Proteomes" id="UP000464495"/>
    </source>
</evidence>
<keyword evidence="5" id="KW-0029">Amino-acid transport</keyword>
<dbReference type="PANTHER" id="PTHR43820:SF4">
    <property type="entry name" value="HIGH-AFFINITY BRANCHED-CHAIN AMINO ACID TRANSPORT ATP-BINDING PROTEIN LIVF"/>
    <property type="match status" value="1"/>
</dbReference>
<dbReference type="GO" id="GO:0005524">
    <property type="term" value="F:ATP binding"/>
    <property type="evidence" value="ECO:0007669"/>
    <property type="project" value="UniProtKB-KW"/>
</dbReference>
<comment type="similarity">
    <text evidence="1">Belongs to the ABC transporter superfamily.</text>
</comment>
<dbReference type="InterPro" id="IPR003439">
    <property type="entry name" value="ABC_transporter-like_ATP-bd"/>
</dbReference>
<evidence type="ECO:0000259" key="6">
    <source>
        <dbReference type="PROSITE" id="PS50893"/>
    </source>
</evidence>
<proteinExistence type="inferred from homology"/>
<keyword evidence="3" id="KW-0547">Nucleotide-binding</keyword>
<dbReference type="KEGG" id="amaq:GO499_18850"/>
<dbReference type="Proteomes" id="UP000464495">
    <property type="component" value="Chromosome"/>
</dbReference>
<dbReference type="PROSITE" id="PS50893">
    <property type="entry name" value="ABC_TRANSPORTER_2"/>
    <property type="match status" value="1"/>
</dbReference>
<evidence type="ECO:0000256" key="2">
    <source>
        <dbReference type="ARBA" id="ARBA00022448"/>
    </source>
</evidence>
<keyword evidence="4 7" id="KW-0067">ATP-binding</keyword>
<dbReference type="CDD" id="cd03224">
    <property type="entry name" value="ABC_TM1139_LivF_branched"/>
    <property type="match status" value="1"/>
</dbReference>